<keyword evidence="5" id="KW-1185">Reference proteome</keyword>
<feature type="transmembrane region" description="Helical" evidence="1">
    <location>
        <begin position="98"/>
        <end position="119"/>
    </location>
</feature>
<protein>
    <submittedName>
        <fullName evidence="4">Two component sensor kinase</fullName>
    </submittedName>
</protein>
<feature type="domain" description="FecR N-terminal" evidence="3">
    <location>
        <begin position="17"/>
        <end position="58"/>
    </location>
</feature>
<keyword evidence="1" id="KW-0472">Membrane</keyword>
<organism evidence="4 5">
    <name type="scientific">Agrobacterium tomkonis CFBP 6623</name>
    <dbReference type="NCBI Taxonomy" id="1183432"/>
    <lineage>
        <taxon>Bacteria</taxon>
        <taxon>Pseudomonadati</taxon>
        <taxon>Pseudomonadota</taxon>
        <taxon>Alphaproteobacteria</taxon>
        <taxon>Hyphomicrobiales</taxon>
        <taxon>Rhizobiaceae</taxon>
        <taxon>Rhizobium/Agrobacterium group</taxon>
        <taxon>Agrobacterium</taxon>
        <taxon>Agrobacterium tumefaciens complex</taxon>
    </lineage>
</organism>
<dbReference type="AlphaFoldDB" id="A0A1S7QXN5"/>
<dbReference type="PANTHER" id="PTHR30273">
    <property type="entry name" value="PERIPLASMIC SIGNAL SENSOR AND SIGMA FACTOR ACTIVATOR FECR-RELATED"/>
    <property type="match status" value="1"/>
</dbReference>
<dbReference type="Gene3D" id="2.60.120.1440">
    <property type="match status" value="1"/>
</dbReference>
<keyword evidence="1" id="KW-1133">Transmembrane helix</keyword>
<dbReference type="Pfam" id="PF04773">
    <property type="entry name" value="FecR"/>
    <property type="match status" value="1"/>
</dbReference>
<dbReference type="GO" id="GO:0016989">
    <property type="term" value="F:sigma factor antagonist activity"/>
    <property type="evidence" value="ECO:0007669"/>
    <property type="project" value="TreeGrafter"/>
</dbReference>
<reference evidence="5" key="1">
    <citation type="submission" date="2016-01" db="EMBL/GenBank/DDBJ databases">
        <authorList>
            <person name="Regsiter A."/>
            <person name="william w."/>
        </authorList>
    </citation>
    <scope>NUCLEOTIDE SEQUENCE [LARGE SCALE GENOMIC DNA]</scope>
    <source>
        <strain evidence="5">CFBP 6623</strain>
    </source>
</reference>
<accession>A0A1S7QXN5</accession>
<name>A0A1S7QXN5_9HYPH</name>
<dbReference type="PIRSF" id="PIRSF018266">
    <property type="entry name" value="FecR"/>
    <property type="match status" value="1"/>
</dbReference>
<dbReference type="InterPro" id="IPR006860">
    <property type="entry name" value="FecR"/>
</dbReference>
<dbReference type="Pfam" id="PF16220">
    <property type="entry name" value="DUF4880"/>
    <property type="match status" value="1"/>
</dbReference>
<dbReference type="STRING" id="1183432.AGR3A_Lc110052"/>
<evidence type="ECO:0000259" key="2">
    <source>
        <dbReference type="Pfam" id="PF04773"/>
    </source>
</evidence>
<sequence>MTIDPDNKIELPNGKAEEAAEWLLRLQAGTVEPRLKAEFDRWLASSPANRLAWERTCKTWRNLGLLEPEFKSLWEDAPHLPEKAAKPVSRRRWSGRHYAGAAMATAALCLAVLFVPASLVRIKADYQTSTAESRTITLDDGSRVQLAAASALSTDFTNGRRTVKVLKGEAFFDVVPDTTRPFIVEAKNVTVQVLGTAFDVDLTDGVTQVALAHGSVEASFRNAPPTRLVPGEMLIVDASGTIRKENVSVEDIGGWRNGELYVVDATIGSVVEQIQRYHPAWLTMADKTLAEQRVTGFYDLREPDRALEALVEPYKGKVHAIGDSARIITRF</sequence>
<proteinExistence type="predicted"/>
<dbReference type="InterPro" id="IPR012373">
    <property type="entry name" value="Ferrdict_sens_TM"/>
</dbReference>
<dbReference type="GO" id="GO:0016301">
    <property type="term" value="F:kinase activity"/>
    <property type="evidence" value="ECO:0007669"/>
    <property type="project" value="UniProtKB-KW"/>
</dbReference>
<dbReference type="InterPro" id="IPR032623">
    <property type="entry name" value="FecR_N"/>
</dbReference>
<evidence type="ECO:0000259" key="3">
    <source>
        <dbReference type="Pfam" id="PF16220"/>
    </source>
</evidence>
<dbReference type="RefSeq" id="WP_046801412.1">
    <property type="nucleotide sequence ID" value="NZ_LT009724.1"/>
</dbReference>
<keyword evidence="4" id="KW-0418">Kinase</keyword>
<dbReference type="Proteomes" id="UP000191988">
    <property type="component" value="Unassembled WGS sequence"/>
</dbReference>
<dbReference type="EMBL" id="FBWK01000047">
    <property type="protein sequence ID" value="CUX43671.1"/>
    <property type="molecule type" value="Genomic_DNA"/>
</dbReference>
<dbReference type="PANTHER" id="PTHR30273:SF2">
    <property type="entry name" value="PROTEIN FECR"/>
    <property type="match status" value="1"/>
</dbReference>
<gene>
    <name evidence="4" type="ORF">AGR3A_Lc110052</name>
</gene>
<feature type="domain" description="FecR protein" evidence="2">
    <location>
        <begin position="125"/>
        <end position="217"/>
    </location>
</feature>
<evidence type="ECO:0000313" key="5">
    <source>
        <dbReference type="Proteomes" id="UP000191988"/>
    </source>
</evidence>
<keyword evidence="1" id="KW-0812">Transmembrane</keyword>
<evidence type="ECO:0000313" key="4">
    <source>
        <dbReference type="EMBL" id="CUX43671.1"/>
    </source>
</evidence>
<keyword evidence="4" id="KW-0808">Transferase</keyword>
<evidence type="ECO:0000256" key="1">
    <source>
        <dbReference type="SAM" id="Phobius"/>
    </source>
</evidence>